<dbReference type="NCBIfam" id="TIGR00231">
    <property type="entry name" value="small_GTP"/>
    <property type="match status" value="1"/>
</dbReference>
<dbReference type="PANTHER" id="PTHR42698:SF1">
    <property type="entry name" value="GTPASE ERA, MITOCHONDRIAL"/>
    <property type="match status" value="1"/>
</dbReference>
<dbReference type="GO" id="GO:0005525">
    <property type="term" value="F:GTP binding"/>
    <property type="evidence" value="ECO:0007669"/>
    <property type="project" value="UniProtKB-KW"/>
</dbReference>
<dbReference type="InterPro" id="IPR015946">
    <property type="entry name" value="KH_dom-like_a/b"/>
</dbReference>
<feature type="domain" description="KH type-2" evidence="7">
    <location>
        <begin position="420"/>
        <end position="477"/>
    </location>
</feature>
<feature type="region of interest" description="Disordered" evidence="5">
    <location>
        <begin position="279"/>
        <end position="303"/>
    </location>
</feature>
<dbReference type="AlphaFoldDB" id="K8EDI1"/>
<organism evidence="8 9">
    <name type="scientific">Bathycoccus prasinos</name>
    <dbReference type="NCBI Taxonomy" id="41875"/>
    <lineage>
        <taxon>Eukaryota</taxon>
        <taxon>Viridiplantae</taxon>
        <taxon>Chlorophyta</taxon>
        <taxon>Mamiellophyceae</taxon>
        <taxon>Mamiellales</taxon>
        <taxon>Bathycoccaceae</taxon>
        <taxon>Bathycoccus</taxon>
    </lineage>
</organism>
<dbReference type="GO" id="GO:0019843">
    <property type="term" value="F:rRNA binding"/>
    <property type="evidence" value="ECO:0007669"/>
    <property type="project" value="TreeGrafter"/>
</dbReference>
<feature type="region of interest" description="Disordered" evidence="5">
    <location>
        <begin position="47"/>
        <end position="81"/>
    </location>
</feature>
<dbReference type="OrthoDB" id="8954335at2759"/>
<dbReference type="HAMAP" id="MF_00367">
    <property type="entry name" value="GTPase_Era"/>
    <property type="match status" value="1"/>
</dbReference>
<dbReference type="Proteomes" id="UP000198341">
    <property type="component" value="Chromosome 4"/>
</dbReference>
<feature type="compositionally biased region" description="Acidic residues" evidence="5">
    <location>
        <begin position="279"/>
        <end position="295"/>
    </location>
</feature>
<dbReference type="InterPro" id="IPR004044">
    <property type="entry name" value="KH_dom_type_2"/>
</dbReference>
<dbReference type="InterPro" id="IPR006073">
    <property type="entry name" value="GTP-bd"/>
</dbReference>
<gene>
    <name evidence="8" type="ORF">Bathy04g02130</name>
</gene>
<dbReference type="PANTHER" id="PTHR42698">
    <property type="entry name" value="GTPASE ERA"/>
    <property type="match status" value="1"/>
</dbReference>
<dbReference type="GO" id="GO:0043024">
    <property type="term" value="F:ribosomal small subunit binding"/>
    <property type="evidence" value="ECO:0007669"/>
    <property type="project" value="TreeGrafter"/>
</dbReference>
<keyword evidence="3" id="KW-0694">RNA-binding</keyword>
<keyword evidence="4" id="KW-0342">GTP-binding</keyword>
<proteinExistence type="inferred from homology"/>
<sequence>MATTLTALLLRRGKKTIIKSEFRCCLSRSFASSSSNTNARHLYQKKERRYANNNNNNNKDFPRVQFTPRPSKSSLTEERERELLLEEERKKKDRRTREEIIRDDVQRTTKRAHAAVRAANWNRVLGGGGEAKEEEKERGGEIGGAEESVPIERQKSIRVGILGVPNAGKSELVNALVGAKVSAVSRKTNTTRMETIGTTTRDDTQVVFLDLPGIVGPEHYRNRAHESKVTSGWAAASTCDAILFVVDANRQAKKADWRVRETIDAMTEQMRKLRYEEFLFPEEDEDEEKDEENEKDDVVTNKAAPPPGILVLNKVDLMDRSKRSEQLPELIQSLATDPKKTFSKAFPVSALHSVGTETLFNHLISLAKPRPWDYSPSESTAMNDRSRAIEVVRESVYDQVHKEICYGIEIVHKSWEDFRDGSVRIEHDLFVKSGGNRKIVVGKDGRTIGQIGVKARHVLEALLGRRVHLLLNVRVKRTNARYSQQFLSALY</sequence>
<dbReference type="Gene3D" id="3.30.300.20">
    <property type="match status" value="1"/>
</dbReference>
<dbReference type="GO" id="GO:0000028">
    <property type="term" value="P:ribosomal small subunit assembly"/>
    <property type="evidence" value="ECO:0007669"/>
    <property type="project" value="TreeGrafter"/>
</dbReference>
<dbReference type="SUPFAM" id="SSF54814">
    <property type="entry name" value="Prokaryotic type KH domain (KH-domain type II)"/>
    <property type="match status" value="1"/>
</dbReference>
<dbReference type="GeneID" id="19016238"/>
<keyword evidence="2" id="KW-0547">Nucleotide-binding</keyword>
<accession>K8EDI1</accession>
<evidence type="ECO:0000256" key="3">
    <source>
        <dbReference type="ARBA" id="ARBA00022884"/>
    </source>
</evidence>
<dbReference type="CDD" id="cd04163">
    <property type="entry name" value="Era"/>
    <property type="match status" value="1"/>
</dbReference>
<dbReference type="STRING" id="41875.K8EDI1"/>
<dbReference type="PRINTS" id="PR00326">
    <property type="entry name" value="GTP1OBG"/>
</dbReference>
<protein>
    <submittedName>
        <fullName evidence="8">GTP-binding protein Era</fullName>
    </submittedName>
</protein>
<dbReference type="InterPro" id="IPR005662">
    <property type="entry name" value="GTPase_Era-like"/>
</dbReference>
<evidence type="ECO:0000256" key="2">
    <source>
        <dbReference type="ARBA" id="ARBA00022741"/>
    </source>
</evidence>
<dbReference type="Gene3D" id="3.40.50.300">
    <property type="entry name" value="P-loop containing nucleotide triphosphate hydrolases"/>
    <property type="match status" value="1"/>
</dbReference>
<evidence type="ECO:0000256" key="4">
    <source>
        <dbReference type="ARBA" id="ARBA00023134"/>
    </source>
</evidence>
<dbReference type="RefSeq" id="XP_007513541.1">
    <property type="nucleotide sequence ID" value="XM_007513479.1"/>
</dbReference>
<keyword evidence="9" id="KW-1185">Reference proteome</keyword>
<dbReference type="Pfam" id="PF07650">
    <property type="entry name" value="KH_2"/>
    <property type="match status" value="1"/>
</dbReference>
<evidence type="ECO:0000259" key="7">
    <source>
        <dbReference type="Pfam" id="PF07650"/>
    </source>
</evidence>
<evidence type="ECO:0000313" key="8">
    <source>
        <dbReference type="EMBL" id="CCO16066.1"/>
    </source>
</evidence>
<feature type="domain" description="G" evidence="6">
    <location>
        <begin position="158"/>
        <end position="264"/>
    </location>
</feature>
<dbReference type="CDD" id="cd22534">
    <property type="entry name" value="KH-II_Era"/>
    <property type="match status" value="1"/>
</dbReference>
<evidence type="ECO:0000256" key="1">
    <source>
        <dbReference type="ARBA" id="ARBA00007921"/>
    </source>
</evidence>
<dbReference type="KEGG" id="bpg:Bathy04g02130"/>
<comment type="similarity">
    <text evidence="1">Belongs to the TRAFAC class TrmE-Era-EngA-EngB-Septin-like GTPase superfamily. Era GTPase family.</text>
</comment>
<dbReference type="SUPFAM" id="SSF52540">
    <property type="entry name" value="P-loop containing nucleoside triphosphate hydrolases"/>
    <property type="match status" value="1"/>
</dbReference>
<dbReference type="eggNOG" id="KOG1423">
    <property type="taxonomic scope" value="Eukaryota"/>
</dbReference>
<dbReference type="EMBL" id="FO082275">
    <property type="protein sequence ID" value="CCO16066.1"/>
    <property type="molecule type" value="Genomic_DNA"/>
</dbReference>
<dbReference type="InterPro" id="IPR027417">
    <property type="entry name" value="P-loop_NTPase"/>
</dbReference>
<evidence type="ECO:0000256" key="5">
    <source>
        <dbReference type="SAM" id="MobiDB-lite"/>
    </source>
</evidence>
<name>K8EDI1_9CHLO</name>
<dbReference type="Pfam" id="PF01926">
    <property type="entry name" value="MMR_HSR1"/>
    <property type="match status" value="1"/>
</dbReference>
<dbReference type="InterPro" id="IPR009019">
    <property type="entry name" value="KH_sf_prok-type"/>
</dbReference>
<dbReference type="InterPro" id="IPR030388">
    <property type="entry name" value="G_ERA_dom"/>
</dbReference>
<reference evidence="8 9" key="1">
    <citation type="submission" date="2011-10" db="EMBL/GenBank/DDBJ databases">
        <authorList>
            <person name="Genoscope - CEA"/>
        </authorList>
    </citation>
    <scope>NUCLEOTIDE SEQUENCE [LARGE SCALE GENOMIC DNA]</scope>
    <source>
        <strain evidence="8 9">RCC 1105</strain>
    </source>
</reference>
<evidence type="ECO:0000313" key="9">
    <source>
        <dbReference type="Proteomes" id="UP000198341"/>
    </source>
</evidence>
<evidence type="ECO:0000259" key="6">
    <source>
        <dbReference type="Pfam" id="PF01926"/>
    </source>
</evidence>
<dbReference type="InterPro" id="IPR005225">
    <property type="entry name" value="Small_GTP-bd"/>
</dbReference>